<dbReference type="RefSeq" id="WP_174857180.1">
    <property type="nucleotide sequence ID" value="NZ_BHZD01000001.1"/>
</dbReference>
<feature type="transmembrane region" description="Helical" evidence="2">
    <location>
        <begin position="127"/>
        <end position="149"/>
    </location>
</feature>
<evidence type="ECO:0000313" key="4">
    <source>
        <dbReference type="Proteomes" id="UP000286746"/>
    </source>
</evidence>
<feature type="transmembrane region" description="Helical" evidence="2">
    <location>
        <begin position="6"/>
        <end position="28"/>
    </location>
</feature>
<feature type="region of interest" description="Disordered" evidence="1">
    <location>
        <begin position="96"/>
        <end position="117"/>
    </location>
</feature>
<keyword evidence="4" id="KW-1185">Reference proteome</keyword>
<dbReference type="Proteomes" id="UP000286746">
    <property type="component" value="Unassembled WGS sequence"/>
</dbReference>
<feature type="transmembrane region" description="Helical" evidence="2">
    <location>
        <begin position="40"/>
        <end position="61"/>
    </location>
</feature>
<evidence type="ECO:0000256" key="2">
    <source>
        <dbReference type="SAM" id="Phobius"/>
    </source>
</evidence>
<comment type="caution">
    <text evidence="3">The sequence shown here is derived from an EMBL/GenBank/DDBJ whole genome shotgun (WGS) entry which is preliminary data.</text>
</comment>
<feature type="transmembrane region" description="Helical" evidence="2">
    <location>
        <begin position="67"/>
        <end position="88"/>
    </location>
</feature>
<evidence type="ECO:0000313" key="3">
    <source>
        <dbReference type="EMBL" id="GCD44100.1"/>
    </source>
</evidence>
<dbReference type="AlphaFoldDB" id="A0A401W455"/>
<protein>
    <submittedName>
        <fullName evidence="3">Uncharacterized protein</fullName>
    </submittedName>
</protein>
<keyword evidence="2" id="KW-1133">Transmembrane helix</keyword>
<accession>A0A401W455</accession>
<keyword evidence="2" id="KW-0472">Membrane</keyword>
<gene>
    <name evidence="3" type="ORF">GKJPGBOP_03789</name>
</gene>
<keyword evidence="2" id="KW-0812">Transmembrane</keyword>
<organism evidence="3 4">
    <name type="scientific">Streptomyces paromomycinus</name>
    <name type="common">Streptomyces rimosus subsp. paromomycinus</name>
    <dbReference type="NCBI Taxonomy" id="92743"/>
    <lineage>
        <taxon>Bacteria</taxon>
        <taxon>Bacillati</taxon>
        <taxon>Actinomycetota</taxon>
        <taxon>Actinomycetes</taxon>
        <taxon>Kitasatosporales</taxon>
        <taxon>Streptomycetaceae</taxon>
        <taxon>Streptomyces</taxon>
    </lineage>
</organism>
<proteinExistence type="predicted"/>
<evidence type="ECO:0000256" key="1">
    <source>
        <dbReference type="SAM" id="MobiDB-lite"/>
    </source>
</evidence>
<reference evidence="3 4" key="1">
    <citation type="submission" date="2018-11" db="EMBL/GenBank/DDBJ databases">
        <title>Whole genome sequence of Streptomyces paromomycinus NBRC 15454(T).</title>
        <authorList>
            <person name="Komaki H."/>
            <person name="Tamura T."/>
        </authorList>
    </citation>
    <scope>NUCLEOTIDE SEQUENCE [LARGE SCALE GENOMIC DNA]</scope>
    <source>
        <strain evidence="3 4">NBRC 15454</strain>
    </source>
</reference>
<name>A0A401W455_STREY</name>
<feature type="transmembrane region" description="Helical" evidence="2">
    <location>
        <begin position="155"/>
        <end position="175"/>
    </location>
</feature>
<sequence>MSHATLALGATALFAAGCVWYLPAAAALRAGADRPYSHRIAAASCVTFWCTPALVAVLLLTPAPWPALGAVAAAGLLTAAALLAVSCLQRAREQHEESERWSTLQQGSTGAPAPAPPRNPARAQLTFVLYLLPGTIVASVIAATVLLTADSLTRQSAVTATMTAVGISAASLAIAGTRAQATRRH</sequence>
<dbReference type="EMBL" id="BHZD01000001">
    <property type="protein sequence ID" value="GCD44100.1"/>
    <property type="molecule type" value="Genomic_DNA"/>
</dbReference>